<dbReference type="PANTHER" id="PTHR42718">
    <property type="entry name" value="MAJOR FACILITATOR SUPERFAMILY MULTIDRUG TRANSPORTER MFSC"/>
    <property type="match status" value="1"/>
</dbReference>
<keyword evidence="3 5" id="KW-1133">Transmembrane helix</keyword>
<feature type="transmembrane region" description="Helical" evidence="5">
    <location>
        <begin position="75"/>
        <end position="93"/>
    </location>
</feature>
<feature type="transmembrane region" description="Helical" evidence="5">
    <location>
        <begin position="132"/>
        <end position="156"/>
    </location>
</feature>
<dbReference type="Gene3D" id="1.20.1720.10">
    <property type="entry name" value="Multidrug resistance protein D"/>
    <property type="match status" value="1"/>
</dbReference>
<keyword evidence="8" id="KW-1185">Reference proteome</keyword>
<evidence type="ECO:0000313" key="7">
    <source>
        <dbReference type="EMBL" id="MBO3084094.1"/>
    </source>
</evidence>
<evidence type="ECO:0000313" key="8">
    <source>
        <dbReference type="Proteomes" id="UP000678317"/>
    </source>
</evidence>
<gene>
    <name evidence="7" type="ORF">J4035_05540</name>
</gene>
<keyword evidence="4 5" id="KW-0472">Membrane</keyword>
<dbReference type="RefSeq" id="WP_208214478.1">
    <property type="nucleotide sequence ID" value="NZ_CP074404.1"/>
</dbReference>
<name>A0ABS3SFJ2_9CELL</name>
<dbReference type="Gene3D" id="1.20.1250.20">
    <property type="entry name" value="MFS general substrate transporter like domains"/>
    <property type="match status" value="1"/>
</dbReference>
<dbReference type="PANTHER" id="PTHR42718:SF39">
    <property type="entry name" value="ACTINORHODIN TRANSPORTER-RELATED"/>
    <property type="match status" value="1"/>
</dbReference>
<accession>A0ABS3SFJ2</accession>
<feature type="transmembrane region" description="Helical" evidence="5">
    <location>
        <begin position="358"/>
        <end position="381"/>
    </location>
</feature>
<organism evidence="7 8">
    <name type="scientific">Cellulomonas fengjieae</name>
    <dbReference type="NCBI Taxonomy" id="2819978"/>
    <lineage>
        <taxon>Bacteria</taxon>
        <taxon>Bacillati</taxon>
        <taxon>Actinomycetota</taxon>
        <taxon>Actinomycetes</taxon>
        <taxon>Micrococcales</taxon>
        <taxon>Cellulomonadaceae</taxon>
        <taxon>Cellulomonas</taxon>
    </lineage>
</organism>
<dbReference type="PROSITE" id="PS50850">
    <property type="entry name" value="MFS"/>
    <property type="match status" value="1"/>
</dbReference>
<dbReference type="CDD" id="cd17321">
    <property type="entry name" value="MFS_MMR_MDR_like"/>
    <property type="match status" value="1"/>
</dbReference>
<feature type="transmembrane region" description="Helical" evidence="5">
    <location>
        <begin position="162"/>
        <end position="182"/>
    </location>
</feature>
<feature type="transmembrane region" description="Helical" evidence="5">
    <location>
        <begin position="268"/>
        <end position="289"/>
    </location>
</feature>
<dbReference type="SUPFAM" id="SSF103473">
    <property type="entry name" value="MFS general substrate transporter"/>
    <property type="match status" value="1"/>
</dbReference>
<comment type="subcellular location">
    <subcellularLocation>
        <location evidence="1">Cell membrane</location>
        <topology evidence="1">Multi-pass membrane protein</topology>
    </subcellularLocation>
</comment>
<evidence type="ECO:0000259" key="6">
    <source>
        <dbReference type="PROSITE" id="PS50850"/>
    </source>
</evidence>
<feature type="transmembrane region" description="Helical" evidence="5">
    <location>
        <begin position="402"/>
        <end position="422"/>
    </location>
</feature>
<feature type="transmembrane region" description="Helical" evidence="5">
    <location>
        <begin position="442"/>
        <end position="462"/>
    </location>
</feature>
<protein>
    <submittedName>
        <fullName evidence="7">MFS transporter</fullName>
    </submittedName>
</protein>
<feature type="transmembrane region" description="Helical" evidence="5">
    <location>
        <begin position="329"/>
        <end position="346"/>
    </location>
</feature>
<feature type="transmembrane region" description="Helical" evidence="5">
    <location>
        <begin position="220"/>
        <end position="240"/>
    </location>
</feature>
<comment type="caution">
    <text evidence="7">The sequence shown here is derived from an EMBL/GenBank/DDBJ whole genome shotgun (WGS) entry which is preliminary data.</text>
</comment>
<evidence type="ECO:0000256" key="5">
    <source>
        <dbReference type="SAM" id="Phobius"/>
    </source>
</evidence>
<dbReference type="Pfam" id="PF07690">
    <property type="entry name" value="MFS_1"/>
    <property type="match status" value="1"/>
</dbReference>
<feature type="domain" description="Major facilitator superfamily (MFS) profile" evidence="6">
    <location>
        <begin position="8"/>
        <end position="464"/>
    </location>
</feature>
<dbReference type="Proteomes" id="UP000678317">
    <property type="component" value="Unassembled WGS sequence"/>
</dbReference>
<feature type="transmembrane region" description="Helical" evidence="5">
    <location>
        <begin position="45"/>
        <end position="63"/>
    </location>
</feature>
<dbReference type="PROSITE" id="PS00217">
    <property type="entry name" value="SUGAR_TRANSPORT_2"/>
    <property type="match status" value="1"/>
</dbReference>
<dbReference type="InterPro" id="IPR005829">
    <property type="entry name" value="Sugar_transporter_CS"/>
</dbReference>
<dbReference type="PRINTS" id="PR01036">
    <property type="entry name" value="TCRTETB"/>
</dbReference>
<dbReference type="InterPro" id="IPR020846">
    <property type="entry name" value="MFS_dom"/>
</dbReference>
<evidence type="ECO:0000256" key="2">
    <source>
        <dbReference type="ARBA" id="ARBA00022692"/>
    </source>
</evidence>
<reference evidence="7 8" key="1">
    <citation type="submission" date="2021-03" db="EMBL/GenBank/DDBJ databases">
        <title>novel species in genus Cellulomonas.</title>
        <authorList>
            <person name="Zhang G."/>
        </authorList>
    </citation>
    <scope>NUCLEOTIDE SEQUENCE [LARGE SCALE GENOMIC DNA]</scope>
    <source>
        <strain evidence="8">zg-ZUI188</strain>
    </source>
</reference>
<proteinExistence type="predicted"/>
<feature type="transmembrane region" description="Helical" evidence="5">
    <location>
        <begin position="301"/>
        <end position="322"/>
    </location>
</feature>
<dbReference type="EMBL" id="JAGFBM010000001">
    <property type="protein sequence ID" value="MBO3084094.1"/>
    <property type="molecule type" value="Genomic_DNA"/>
</dbReference>
<sequence length="472" mass="47840">MSPRAAPGIATVVVAVAVAVADVSAVNSVLPELRRDLGADASDLQWVVSGYMLTYGLAMIVTGRIGDARGRRPTFLTGVVVFTVASVLAAVAPGPGVLVVARLLQGFGAGFLNPQAMALVRELVPEGPRRSAVFALYTAVVSAALAVGPLLGGLLGSVGWRWVFWVNVPLGALVLLAGLRVLPRAVPTGARVLPDVPGVALLWAGLSLLLVPLFELSDLPAGVVVAGLLSAVVALAAFVVRERRTAARGGAPVVDLALFRDRSYTCGVLLNTTFQAGLTGVVYVLTLYLRSGLGLDPVVAGAAQLPVALGALLVAPFAARLARPRRGELTGVILLIVGSAAAWAAVEVLPDAGTTIVWALAVPLLVVGVGSNLVSALNLGVTNARIPAEEAGSANAVRQTTARIGSAVGTATVGALLAAALAPAGLGTAARADWDRAMSAGMALSVAFLAASLVPVLIDLVATRREVRAARS</sequence>
<evidence type="ECO:0000256" key="1">
    <source>
        <dbReference type="ARBA" id="ARBA00004651"/>
    </source>
</evidence>
<evidence type="ECO:0000256" key="3">
    <source>
        <dbReference type="ARBA" id="ARBA00022989"/>
    </source>
</evidence>
<keyword evidence="2 5" id="KW-0812">Transmembrane</keyword>
<evidence type="ECO:0000256" key="4">
    <source>
        <dbReference type="ARBA" id="ARBA00023136"/>
    </source>
</evidence>
<dbReference type="InterPro" id="IPR036259">
    <property type="entry name" value="MFS_trans_sf"/>
</dbReference>
<dbReference type="InterPro" id="IPR011701">
    <property type="entry name" value="MFS"/>
</dbReference>